<dbReference type="Pfam" id="PF00586">
    <property type="entry name" value="AIRS"/>
    <property type="match status" value="1"/>
</dbReference>
<dbReference type="Pfam" id="PF02769">
    <property type="entry name" value="AIRS_C"/>
    <property type="match status" value="1"/>
</dbReference>
<name>A0A238VW07_HALVU</name>
<dbReference type="RefSeq" id="WP_089384190.1">
    <property type="nucleotide sequence ID" value="NZ_FZNQ01000004.1"/>
</dbReference>
<evidence type="ECO:0000256" key="1">
    <source>
        <dbReference type="ARBA" id="ARBA00006243"/>
    </source>
</evidence>
<organism evidence="4 5">
    <name type="scientific">Halorubrum vacuolatum</name>
    <name type="common">Natronobacterium vacuolatum</name>
    <dbReference type="NCBI Taxonomy" id="63740"/>
    <lineage>
        <taxon>Archaea</taxon>
        <taxon>Methanobacteriati</taxon>
        <taxon>Methanobacteriota</taxon>
        <taxon>Stenosarchaea group</taxon>
        <taxon>Halobacteria</taxon>
        <taxon>Halobacteriales</taxon>
        <taxon>Haloferacaceae</taxon>
        <taxon>Halorubrum</taxon>
    </lineage>
</organism>
<evidence type="ECO:0000313" key="5">
    <source>
        <dbReference type="Proteomes" id="UP000198397"/>
    </source>
</evidence>
<keyword evidence="5" id="KW-1185">Reference proteome</keyword>
<dbReference type="OrthoDB" id="31494at2157"/>
<evidence type="ECO:0000259" key="3">
    <source>
        <dbReference type="Pfam" id="PF02769"/>
    </source>
</evidence>
<proteinExistence type="inferred from homology"/>
<dbReference type="PANTHER" id="PTHR30303">
    <property type="entry name" value="HYDROGENASE ISOENZYMES FORMATION PROTEIN HYPE"/>
    <property type="match status" value="1"/>
</dbReference>
<dbReference type="InterPro" id="IPR011854">
    <property type="entry name" value="HypE"/>
</dbReference>
<evidence type="ECO:0000259" key="2">
    <source>
        <dbReference type="Pfam" id="PF00586"/>
    </source>
</evidence>
<dbReference type="SUPFAM" id="SSF56042">
    <property type="entry name" value="PurM C-terminal domain-like"/>
    <property type="match status" value="1"/>
</dbReference>
<feature type="domain" description="PurM-like C-terminal" evidence="3">
    <location>
        <begin position="163"/>
        <end position="318"/>
    </location>
</feature>
<dbReference type="InterPro" id="IPR016188">
    <property type="entry name" value="PurM-like_N"/>
</dbReference>
<gene>
    <name evidence="4" type="ORF">SAMN06264855_104151</name>
</gene>
<evidence type="ECO:0000313" key="4">
    <source>
        <dbReference type="EMBL" id="SNR38490.1"/>
    </source>
</evidence>
<dbReference type="Proteomes" id="UP000198397">
    <property type="component" value="Unassembled WGS sequence"/>
</dbReference>
<dbReference type="InterPro" id="IPR010918">
    <property type="entry name" value="PurM-like_C_dom"/>
</dbReference>
<reference evidence="4 5" key="1">
    <citation type="submission" date="2017-06" db="EMBL/GenBank/DDBJ databases">
        <authorList>
            <person name="Kim H.J."/>
            <person name="Triplett B.A."/>
        </authorList>
    </citation>
    <scope>NUCLEOTIDE SEQUENCE [LARGE SCALE GENOMIC DNA]</scope>
    <source>
        <strain evidence="4 5">DSM 8800</strain>
    </source>
</reference>
<dbReference type="InterPro" id="IPR036921">
    <property type="entry name" value="PurM-like_N_sf"/>
</dbReference>
<feature type="domain" description="PurM-like N-terminal" evidence="2">
    <location>
        <begin position="48"/>
        <end position="149"/>
    </location>
</feature>
<dbReference type="PIRSF" id="PIRSF005644">
    <property type="entry name" value="Hdrgns_mtr_HypE"/>
    <property type="match status" value="1"/>
</dbReference>
<dbReference type="PANTHER" id="PTHR30303:SF4">
    <property type="entry name" value="HYDROGENASE EXPRESSION_FORMATION PROTEIN HYPE"/>
    <property type="match status" value="1"/>
</dbReference>
<accession>A0A238VW07</accession>
<dbReference type="EMBL" id="FZNQ01000004">
    <property type="protein sequence ID" value="SNR38490.1"/>
    <property type="molecule type" value="Genomic_DNA"/>
</dbReference>
<protein>
    <submittedName>
        <fullName evidence="4">Hydrogenase expression/formation protein HypE</fullName>
    </submittedName>
</protein>
<dbReference type="CDD" id="cd06061">
    <property type="entry name" value="PurM-like1"/>
    <property type="match status" value="1"/>
</dbReference>
<dbReference type="GO" id="GO:0051604">
    <property type="term" value="P:protein maturation"/>
    <property type="evidence" value="ECO:0007669"/>
    <property type="project" value="TreeGrafter"/>
</dbReference>
<dbReference type="Gene3D" id="3.30.1330.10">
    <property type="entry name" value="PurM-like, N-terminal domain"/>
    <property type="match status" value="1"/>
</dbReference>
<dbReference type="SUPFAM" id="SSF55326">
    <property type="entry name" value="PurM N-terminal domain-like"/>
    <property type="match status" value="1"/>
</dbReference>
<dbReference type="AlphaFoldDB" id="A0A238VW07"/>
<dbReference type="InterPro" id="IPR036676">
    <property type="entry name" value="PurM-like_C_sf"/>
</dbReference>
<sequence length="347" mass="35682">MSDGKIGRRFFEERIRPNLGADRSDVTLGPAHGCDFGVIAPNAVQGAEESPAVVVATDPISMLPALGFERAGRFALHIALSDVAVSGIAPSHLSIAFALPTTFDDDDFASIWRAISEECGRLDIAVTTGHTARYPGATLPWVGAATVLGIGDPERIVRPDGARPGDRLVVTRGPAVEATGLFASLFPEALSDLDPETVAVAAERLDDVRLVEDALAAAAAGEVHAMHDATEGGLLGALHETAGASGVRFEIERDAVPVSEGVEPVCQALGMAPWRATTSGTLLASVAPADAERVVETLRARDTPAAVVGTVERGAGVAIDGEETSPPDGDASWPVYAELSGAEAGSG</sequence>
<comment type="similarity">
    <text evidence="1">Belongs to the HypE family.</text>
</comment>
<dbReference type="Gene3D" id="3.90.650.10">
    <property type="entry name" value="PurM-like C-terminal domain"/>
    <property type="match status" value="1"/>
</dbReference>